<evidence type="ECO:0000313" key="3">
    <source>
        <dbReference type="Proteomes" id="UP000574390"/>
    </source>
</evidence>
<evidence type="ECO:0000313" key="2">
    <source>
        <dbReference type="EMBL" id="KAF4680337.1"/>
    </source>
</evidence>
<reference evidence="2 3" key="1">
    <citation type="submission" date="2020-04" db="EMBL/GenBank/DDBJ databases">
        <title>Perkinsus olseni comparative genomics.</title>
        <authorList>
            <person name="Bogema D.R."/>
        </authorList>
    </citation>
    <scope>NUCLEOTIDE SEQUENCE [LARGE SCALE GENOMIC DNA]</scope>
    <source>
        <strain evidence="2">ATCC PRA-205</strain>
    </source>
</reference>
<evidence type="ECO:0000256" key="1">
    <source>
        <dbReference type="SAM" id="SignalP"/>
    </source>
</evidence>
<name>A0A7J6NA18_PEROL</name>
<organism evidence="2 3">
    <name type="scientific">Perkinsus olseni</name>
    <name type="common">Perkinsus atlanticus</name>
    <dbReference type="NCBI Taxonomy" id="32597"/>
    <lineage>
        <taxon>Eukaryota</taxon>
        <taxon>Sar</taxon>
        <taxon>Alveolata</taxon>
        <taxon>Perkinsozoa</taxon>
        <taxon>Perkinsea</taxon>
        <taxon>Perkinsida</taxon>
        <taxon>Perkinsidae</taxon>
        <taxon>Perkinsus</taxon>
    </lineage>
</organism>
<accession>A0A7J6NA18</accession>
<dbReference type="EMBL" id="JABANM010037812">
    <property type="protein sequence ID" value="KAF4680337.1"/>
    <property type="molecule type" value="Genomic_DNA"/>
</dbReference>
<protein>
    <submittedName>
        <fullName evidence="2">Uncharacterized protein</fullName>
    </submittedName>
</protein>
<gene>
    <name evidence="2" type="ORF">FOZ62_012846</name>
</gene>
<dbReference type="Proteomes" id="UP000574390">
    <property type="component" value="Unassembled WGS sequence"/>
</dbReference>
<keyword evidence="1" id="KW-0732">Signal</keyword>
<feature type="chain" id="PRO_5029576350" evidence="1">
    <location>
        <begin position="19"/>
        <end position="283"/>
    </location>
</feature>
<feature type="signal peptide" evidence="1">
    <location>
        <begin position="1"/>
        <end position="18"/>
    </location>
</feature>
<comment type="caution">
    <text evidence="2">The sequence shown here is derived from an EMBL/GenBank/DDBJ whole genome shotgun (WGS) entry which is preliminary data.</text>
</comment>
<sequence>MRLLSKVFISLVASVAHGSSPPTASRPLEWLFGESMTTGHRYYIEPAMRLSKLYSAPNDSYVVNDGIKCVPATQSTRYNQDSSISIAWVTSVGGPTEEHCPVCQREYTVKVNAYASSGECFPAIETTTDPDIAENVRNDLNDVCIHTDFKLMKGSTNTVIDDGEYIGEKDGVVKLEVTPSKKVGELVYFAVGDVLSVSLSFQGDTQDSEPVELILEPSRRELSLEYEKIDWRKLKFWDRNPPNFEAVTEGKLNKKKKGKRGVQRARSMIQGLKGKIDKAYATL</sequence>
<dbReference type="AlphaFoldDB" id="A0A7J6NA18"/>
<proteinExistence type="predicted"/>